<name>A0A4R5E078_9BACT</name>
<dbReference type="RefSeq" id="WP_131956899.1">
    <property type="nucleotide sequence ID" value="NZ_SMFL01000002.1"/>
</dbReference>
<dbReference type="AlphaFoldDB" id="A0A4R5E078"/>
<reference evidence="1 2" key="1">
    <citation type="submission" date="2019-03" db="EMBL/GenBank/DDBJ databases">
        <title>Dyadobacter AR-3-6 sp. nov., isolated from arctic soil.</title>
        <authorList>
            <person name="Chaudhary D.K."/>
        </authorList>
    </citation>
    <scope>NUCLEOTIDE SEQUENCE [LARGE SCALE GENOMIC DNA]</scope>
    <source>
        <strain evidence="1 2">AR-3-6</strain>
    </source>
</reference>
<keyword evidence="2" id="KW-1185">Reference proteome</keyword>
<gene>
    <name evidence="1" type="ORF">E0F88_04325</name>
</gene>
<accession>A0A4R5E078</accession>
<evidence type="ECO:0000313" key="2">
    <source>
        <dbReference type="Proteomes" id="UP000294850"/>
    </source>
</evidence>
<dbReference type="Proteomes" id="UP000294850">
    <property type="component" value="Unassembled WGS sequence"/>
</dbReference>
<dbReference type="PROSITE" id="PS51257">
    <property type="entry name" value="PROKAR_LIPOPROTEIN"/>
    <property type="match status" value="1"/>
</dbReference>
<proteinExistence type="predicted"/>
<evidence type="ECO:0000313" key="1">
    <source>
        <dbReference type="EMBL" id="TDE17135.1"/>
    </source>
</evidence>
<protein>
    <submittedName>
        <fullName evidence="1">Uncharacterized protein</fullName>
    </submittedName>
</protein>
<organism evidence="1 2">
    <name type="scientific">Dyadobacter psychrotolerans</name>
    <dbReference type="NCBI Taxonomy" id="2541721"/>
    <lineage>
        <taxon>Bacteria</taxon>
        <taxon>Pseudomonadati</taxon>
        <taxon>Bacteroidota</taxon>
        <taxon>Cytophagia</taxon>
        <taxon>Cytophagales</taxon>
        <taxon>Spirosomataceae</taxon>
        <taxon>Dyadobacter</taxon>
    </lineage>
</organism>
<comment type="caution">
    <text evidence="1">The sequence shown here is derived from an EMBL/GenBank/DDBJ whole genome shotgun (WGS) entry which is preliminary data.</text>
</comment>
<dbReference type="EMBL" id="SMFL01000002">
    <property type="protein sequence ID" value="TDE17135.1"/>
    <property type="molecule type" value="Genomic_DNA"/>
</dbReference>
<sequence>MKTTIKLFAVLCTASFLFSCQEPEVTPVSNQVKETSGTPRENITDMSVKENVSRPEEVTF</sequence>